<dbReference type="PANTHER" id="PTHR43124">
    <property type="entry name" value="PURINE EFFLUX PUMP PBUE"/>
    <property type="match status" value="1"/>
</dbReference>
<feature type="domain" description="Major facilitator superfamily (MFS) profile" evidence="7">
    <location>
        <begin position="3"/>
        <end position="373"/>
    </location>
</feature>
<evidence type="ECO:0000256" key="5">
    <source>
        <dbReference type="ARBA" id="ARBA00023136"/>
    </source>
</evidence>
<dbReference type="SUPFAM" id="SSF103473">
    <property type="entry name" value="MFS general substrate transporter"/>
    <property type="match status" value="1"/>
</dbReference>
<keyword evidence="3 6" id="KW-0812">Transmembrane</keyword>
<dbReference type="PROSITE" id="PS51257">
    <property type="entry name" value="PROKAR_LIPOPROTEIN"/>
    <property type="match status" value="1"/>
</dbReference>
<evidence type="ECO:0000313" key="8">
    <source>
        <dbReference type="EMBL" id="OQP30669.1"/>
    </source>
</evidence>
<keyword evidence="2" id="KW-1003">Cell membrane</keyword>
<evidence type="ECO:0000256" key="2">
    <source>
        <dbReference type="ARBA" id="ARBA00022475"/>
    </source>
</evidence>
<feature type="transmembrane region" description="Helical" evidence="6">
    <location>
        <begin position="206"/>
        <end position="226"/>
    </location>
</feature>
<organism evidence="8 9">
    <name type="scientific">Pantoea latae</name>
    <dbReference type="NCBI Taxonomy" id="1964541"/>
    <lineage>
        <taxon>Bacteria</taxon>
        <taxon>Pseudomonadati</taxon>
        <taxon>Pseudomonadota</taxon>
        <taxon>Gammaproteobacteria</taxon>
        <taxon>Enterobacterales</taxon>
        <taxon>Erwiniaceae</taxon>
        <taxon>Pantoea</taxon>
    </lineage>
</organism>
<reference evidence="8 9" key="1">
    <citation type="submission" date="2017-02" db="EMBL/GenBank/DDBJ databases">
        <title>Whole genome shotgun sequence of Pantoea agglomerans strain AS1 isolated from a cycad, Zamia floridana in Central Florida, USA.</title>
        <authorList>
            <person name="Lata P."/>
            <person name="Govindarajan S."/>
            <person name="Qi F."/>
            <person name="Li J.-L."/>
            <person name="Maurya S.K."/>
            <person name="Sahoo M.K."/>
        </authorList>
    </citation>
    <scope>NUCLEOTIDE SEQUENCE [LARGE SCALE GENOMIC DNA]</scope>
    <source>
        <strain evidence="8 9">AS1</strain>
    </source>
</reference>
<sequence>MRELSTAGAATLLGVACLTIMVGCVLVPGLETIAPALGVSQGASWLITLPSLGVVLFGALAGRTIDRFGAWRSLSWGLFLYGLLGSSGVFLHGMPALILNRLLLGGATALVMAAGTSLLSTFYQGEARLKMIARQGMSIELGGVIFLFIGGVLTTLSWRWPFALYLVAWLLLLMLWRWVPRPLQTPPQEKAQNTRSKAAPLRPVRLAALLSMISFFTAVILIPQFFSQQQIGPAETGYFLSFISLIAVVAAAVMPEVIAALGAWRTLIAAFCCYLCAHLIFAFAITLPIFILGGVLLGIGFGLSIPTVNHLTVDLSEERARGRNLAALSVAIFSGQFLSSLMLALPGDISGRFVGAAGVAGLAIAIFALHSRRQAAQADAAHDIAPRHR</sequence>
<proteinExistence type="predicted"/>
<feature type="transmembrane region" description="Helical" evidence="6">
    <location>
        <begin position="104"/>
        <end position="125"/>
    </location>
</feature>
<gene>
    <name evidence="8" type="ORF">B2J69_20745</name>
</gene>
<keyword evidence="9" id="KW-1185">Reference proteome</keyword>
<name>A0A1V9D9Z7_9GAMM</name>
<keyword evidence="4 6" id="KW-1133">Transmembrane helix</keyword>
<feature type="transmembrane region" description="Helical" evidence="6">
    <location>
        <begin position="137"/>
        <end position="156"/>
    </location>
</feature>
<protein>
    <submittedName>
        <fullName evidence="8">MFS transporter</fullName>
    </submittedName>
</protein>
<feature type="transmembrane region" description="Helical" evidence="6">
    <location>
        <begin position="162"/>
        <end position="179"/>
    </location>
</feature>
<dbReference type="PROSITE" id="PS50850">
    <property type="entry name" value="MFS"/>
    <property type="match status" value="1"/>
</dbReference>
<dbReference type="AlphaFoldDB" id="A0A1V9D9Z7"/>
<dbReference type="GO" id="GO:0005886">
    <property type="term" value="C:plasma membrane"/>
    <property type="evidence" value="ECO:0007669"/>
    <property type="project" value="UniProtKB-SubCell"/>
</dbReference>
<dbReference type="EMBL" id="MWUE01000033">
    <property type="protein sequence ID" value="OQP30669.1"/>
    <property type="molecule type" value="Genomic_DNA"/>
</dbReference>
<feature type="transmembrane region" description="Helical" evidence="6">
    <location>
        <begin position="74"/>
        <end position="98"/>
    </location>
</feature>
<feature type="transmembrane region" description="Helical" evidence="6">
    <location>
        <begin position="266"/>
        <end position="285"/>
    </location>
</feature>
<evidence type="ECO:0000259" key="7">
    <source>
        <dbReference type="PROSITE" id="PS50850"/>
    </source>
</evidence>
<evidence type="ECO:0000256" key="6">
    <source>
        <dbReference type="SAM" id="Phobius"/>
    </source>
</evidence>
<feature type="transmembrane region" description="Helical" evidence="6">
    <location>
        <begin position="238"/>
        <end position="259"/>
    </location>
</feature>
<keyword evidence="5 6" id="KW-0472">Membrane</keyword>
<dbReference type="RefSeq" id="WP_081141917.1">
    <property type="nucleotide sequence ID" value="NZ_MWUE01000033.1"/>
</dbReference>
<evidence type="ECO:0000256" key="4">
    <source>
        <dbReference type="ARBA" id="ARBA00022989"/>
    </source>
</evidence>
<feature type="transmembrane region" description="Helical" evidence="6">
    <location>
        <begin position="291"/>
        <end position="313"/>
    </location>
</feature>
<dbReference type="Proteomes" id="UP000192769">
    <property type="component" value="Unassembled WGS sequence"/>
</dbReference>
<evidence type="ECO:0000256" key="3">
    <source>
        <dbReference type="ARBA" id="ARBA00022692"/>
    </source>
</evidence>
<feature type="transmembrane region" description="Helical" evidence="6">
    <location>
        <begin position="351"/>
        <end position="369"/>
    </location>
</feature>
<dbReference type="PANTHER" id="PTHR43124:SF3">
    <property type="entry name" value="CHLORAMPHENICOL EFFLUX PUMP RV0191"/>
    <property type="match status" value="1"/>
</dbReference>
<dbReference type="GO" id="GO:0022857">
    <property type="term" value="F:transmembrane transporter activity"/>
    <property type="evidence" value="ECO:0007669"/>
    <property type="project" value="InterPro"/>
</dbReference>
<accession>A0A1V9D9Z7</accession>
<dbReference type="Pfam" id="PF07690">
    <property type="entry name" value="MFS_1"/>
    <property type="match status" value="1"/>
</dbReference>
<dbReference type="Gene3D" id="1.20.1250.20">
    <property type="entry name" value="MFS general substrate transporter like domains"/>
    <property type="match status" value="1"/>
</dbReference>
<feature type="transmembrane region" description="Helical" evidence="6">
    <location>
        <begin position="325"/>
        <end position="345"/>
    </location>
</feature>
<dbReference type="InterPro" id="IPR020846">
    <property type="entry name" value="MFS_dom"/>
</dbReference>
<dbReference type="CDD" id="cd17473">
    <property type="entry name" value="MFS_arabinose_efflux_permease_like"/>
    <property type="match status" value="1"/>
</dbReference>
<comment type="caution">
    <text evidence="8">The sequence shown here is derived from an EMBL/GenBank/DDBJ whole genome shotgun (WGS) entry which is preliminary data.</text>
</comment>
<dbReference type="InterPro" id="IPR011701">
    <property type="entry name" value="MFS"/>
</dbReference>
<feature type="transmembrane region" description="Helical" evidence="6">
    <location>
        <begin position="7"/>
        <end position="30"/>
    </location>
</feature>
<feature type="transmembrane region" description="Helical" evidence="6">
    <location>
        <begin position="42"/>
        <end position="62"/>
    </location>
</feature>
<comment type="subcellular location">
    <subcellularLocation>
        <location evidence="1">Cell membrane</location>
        <topology evidence="1">Multi-pass membrane protein</topology>
    </subcellularLocation>
</comment>
<dbReference type="InterPro" id="IPR050189">
    <property type="entry name" value="MFS_Efflux_Transporters"/>
</dbReference>
<evidence type="ECO:0000256" key="1">
    <source>
        <dbReference type="ARBA" id="ARBA00004651"/>
    </source>
</evidence>
<dbReference type="InterPro" id="IPR036259">
    <property type="entry name" value="MFS_trans_sf"/>
</dbReference>
<evidence type="ECO:0000313" key="9">
    <source>
        <dbReference type="Proteomes" id="UP000192769"/>
    </source>
</evidence>
<dbReference type="OrthoDB" id="8708623at2"/>